<evidence type="ECO:0000313" key="2">
    <source>
        <dbReference type="EMBL" id="MFI1712615.1"/>
    </source>
</evidence>
<dbReference type="Proteomes" id="UP001611339">
    <property type="component" value="Unassembled WGS sequence"/>
</dbReference>
<gene>
    <name evidence="2" type="ORF">ACH407_03410</name>
</gene>
<name>A0ABW7U379_9ACTN</name>
<comment type="caution">
    <text evidence="2">The sequence shown here is derived from an EMBL/GenBank/DDBJ whole genome shotgun (WGS) entry which is preliminary data.</text>
</comment>
<evidence type="ECO:0000313" key="3">
    <source>
        <dbReference type="Proteomes" id="UP001611339"/>
    </source>
</evidence>
<accession>A0ABW7U379</accession>
<proteinExistence type="predicted"/>
<evidence type="ECO:0000256" key="1">
    <source>
        <dbReference type="SAM" id="MobiDB-lite"/>
    </source>
</evidence>
<feature type="region of interest" description="Disordered" evidence="1">
    <location>
        <begin position="40"/>
        <end position="106"/>
    </location>
</feature>
<dbReference type="RefSeq" id="WP_398706988.1">
    <property type="nucleotide sequence ID" value="NZ_JBIRUI010000001.1"/>
</dbReference>
<protein>
    <submittedName>
        <fullName evidence="2">Uncharacterized protein</fullName>
    </submittedName>
</protein>
<reference evidence="2 3" key="1">
    <citation type="submission" date="2024-10" db="EMBL/GenBank/DDBJ databases">
        <title>The Natural Products Discovery Center: Release of the First 8490 Sequenced Strains for Exploring Actinobacteria Biosynthetic Diversity.</title>
        <authorList>
            <person name="Kalkreuter E."/>
            <person name="Kautsar S.A."/>
            <person name="Yang D."/>
            <person name="Bader C.D."/>
            <person name="Teijaro C.N."/>
            <person name="Fluegel L."/>
            <person name="Davis C.M."/>
            <person name="Simpson J.R."/>
            <person name="Lauterbach L."/>
            <person name="Steele A.D."/>
            <person name="Gui C."/>
            <person name="Meng S."/>
            <person name="Li G."/>
            <person name="Viehrig K."/>
            <person name="Ye F."/>
            <person name="Su P."/>
            <person name="Kiefer A.F."/>
            <person name="Nichols A."/>
            <person name="Cepeda A.J."/>
            <person name="Yan W."/>
            <person name="Fan B."/>
            <person name="Jiang Y."/>
            <person name="Adhikari A."/>
            <person name="Zheng C.-J."/>
            <person name="Schuster L."/>
            <person name="Cowan T.M."/>
            <person name="Smanski M.J."/>
            <person name="Chevrette M.G."/>
            <person name="De Carvalho L.P.S."/>
            <person name="Shen B."/>
        </authorList>
    </citation>
    <scope>NUCLEOTIDE SEQUENCE [LARGE SCALE GENOMIC DNA]</scope>
    <source>
        <strain evidence="2 3">NPDC020602</strain>
    </source>
</reference>
<keyword evidence="3" id="KW-1185">Reference proteome</keyword>
<dbReference type="EMBL" id="JBIRUI010000001">
    <property type="protein sequence ID" value="MFI1712615.1"/>
    <property type="molecule type" value="Genomic_DNA"/>
</dbReference>
<organism evidence="2 3">
    <name type="scientific">Streptomyces litmocidini</name>
    <dbReference type="NCBI Taxonomy" id="67318"/>
    <lineage>
        <taxon>Bacteria</taxon>
        <taxon>Bacillati</taxon>
        <taxon>Actinomycetota</taxon>
        <taxon>Actinomycetes</taxon>
        <taxon>Kitasatosporales</taxon>
        <taxon>Streptomycetaceae</taxon>
        <taxon>Streptomyces</taxon>
    </lineage>
</organism>
<sequence>MTDPLECHELLLGPEAMAYVQAEAATAPPSPPELVNELRRVFPSPPPAAPSCSREEAAARTRPVRLRTRSARGNGDLGDPFRRQHHGGQGDPRSASPIRTDRPDGAELLCVEAEELRAEIDRRDAEIESIVSASLSRFGEDPRWGNVPLR</sequence>